<protein>
    <submittedName>
        <fullName evidence="5">Uncharacterized protein</fullName>
    </submittedName>
</protein>
<feature type="domain" description="TraI-like middle" evidence="4">
    <location>
        <begin position="182"/>
        <end position="273"/>
    </location>
</feature>
<organism evidence="5 6">
    <name type="scientific">Desulfobulbus oralis</name>
    <dbReference type="NCBI Taxonomy" id="1986146"/>
    <lineage>
        <taxon>Bacteria</taxon>
        <taxon>Pseudomonadati</taxon>
        <taxon>Thermodesulfobacteriota</taxon>
        <taxon>Desulfobulbia</taxon>
        <taxon>Desulfobulbales</taxon>
        <taxon>Desulfobulbaceae</taxon>
        <taxon>Desulfobulbus</taxon>
    </lineage>
</organism>
<dbReference type="Pfam" id="PF18974">
    <property type="entry name" value="DUF5710"/>
    <property type="match status" value="1"/>
</dbReference>
<dbReference type="Pfam" id="PF22863">
    <property type="entry name" value="TraI_middle"/>
    <property type="match status" value="2"/>
</dbReference>
<feature type="region of interest" description="Disordered" evidence="1">
    <location>
        <begin position="597"/>
        <end position="627"/>
    </location>
</feature>
<feature type="domain" description="MobA/VirD2-like nuclease" evidence="2">
    <location>
        <begin position="30"/>
        <end position="164"/>
    </location>
</feature>
<gene>
    <name evidence="5" type="ORF">CAY53_02100</name>
</gene>
<dbReference type="InterPro" id="IPR049751">
    <property type="entry name" value="TraI/MobA_relaxases"/>
</dbReference>
<evidence type="ECO:0000313" key="5">
    <source>
        <dbReference type="EMBL" id="AVD70417.1"/>
    </source>
</evidence>
<evidence type="ECO:0000259" key="3">
    <source>
        <dbReference type="Pfam" id="PF18974"/>
    </source>
</evidence>
<dbReference type="InterPro" id="IPR005094">
    <property type="entry name" value="Endonuclease_MobA/VirD2"/>
</dbReference>
<feature type="domain" description="TraI-like middle" evidence="4">
    <location>
        <begin position="306"/>
        <end position="371"/>
    </location>
</feature>
<evidence type="ECO:0000259" key="4">
    <source>
        <dbReference type="Pfam" id="PF22863"/>
    </source>
</evidence>
<dbReference type="KEGG" id="deo:CAY53_02100"/>
<sequence length="769" mass="87659">MIAKRQEPRSKGEQRRKFRHYDYRRLGNYCRDADHKGEKCLMSWFAGCNAPDYDLALEEIKATQAMNTRVRSDKTYHLEVSFRPEDEIRLAPEAYERIERAFAEALGLSEHQRVCGVHKNTNNLHMHIAYNLIHPDRLTMATTLFYDYEKLSRACRAMEKEFGLTADNGYEQRNTQKGKISQHAAALEAHTGEQSFQSYVLSLKSEIMRRMSTARNWQDAHQALAEYGIAIKPKANGFVLVPLNDKGGSLKASSLDKSMSRMRMEQRFGTFVTSETQQPSQSGSVPELPRAGERAFRDVVLARRAAITADLEQARNWQDVHDILANHGLEIKPLGAGLVLASQHSPETLKASALDRNMSRMYLEKRFGSYAAPESGQRQQEAPAADARQTSGRRQKEPKQESTAGKRTYQKSPRQPRNPERDRLYLDYQAALAEKIARIDAEKARNEASREWLKGRWQRMKEQLYAEVLTRRTRAIRMRMMLNLHRQDVLQERAGHKAAMAGIRADYPWYNWNGYLQHQATQGNTVALGVLRSMEERKAAQAAIRNPAREKTFLEVQFDDRQAAKAAGAKWDPQAKHWYAPRGSDLDRFTVWLPAQPDAAPTKSENGNFERAEPTAPDTPKEKKTPGERLAYLAWQERERIKAGSANKSFFSGCSYRIDNRGVAIITLVSGGTIRDAGKKLHFSPDEDSRQAARLYAMAKFGKFVKEKGSTIEQRERTARLARLFEPHIGILKECARYGLRSLSQLAVVCGRRKSEVLLQGYAHDDLER</sequence>
<evidence type="ECO:0000256" key="1">
    <source>
        <dbReference type="SAM" id="MobiDB-lite"/>
    </source>
</evidence>
<dbReference type="AlphaFoldDB" id="A0A2L1GLC5"/>
<dbReference type="Pfam" id="PF03432">
    <property type="entry name" value="Relaxase"/>
    <property type="match status" value="1"/>
</dbReference>
<evidence type="ECO:0000313" key="6">
    <source>
        <dbReference type="Proteomes" id="UP000239867"/>
    </source>
</evidence>
<dbReference type="InterPro" id="IPR043764">
    <property type="entry name" value="DUF5710"/>
</dbReference>
<dbReference type="Proteomes" id="UP000239867">
    <property type="component" value="Chromosome"/>
</dbReference>
<dbReference type="OrthoDB" id="5359237at2"/>
<name>A0A2L1GLC5_9BACT</name>
<keyword evidence="6" id="KW-1185">Reference proteome</keyword>
<feature type="compositionally biased region" description="Polar residues" evidence="1">
    <location>
        <begin position="401"/>
        <end position="415"/>
    </location>
</feature>
<evidence type="ECO:0000259" key="2">
    <source>
        <dbReference type="Pfam" id="PF03432"/>
    </source>
</evidence>
<dbReference type="InterPro" id="IPR054462">
    <property type="entry name" value="TraI_M"/>
</dbReference>
<feature type="region of interest" description="Disordered" evidence="1">
    <location>
        <begin position="371"/>
        <end position="422"/>
    </location>
</feature>
<dbReference type="RefSeq" id="WP_104935726.1">
    <property type="nucleotide sequence ID" value="NZ_CP021255.1"/>
</dbReference>
<proteinExistence type="predicted"/>
<dbReference type="EMBL" id="CP021255">
    <property type="protein sequence ID" value="AVD70417.1"/>
    <property type="molecule type" value="Genomic_DNA"/>
</dbReference>
<reference evidence="5 6" key="1">
    <citation type="journal article" date="2018" name="MBio">
        <title>Insights into the evolution of host association through the isolation and characterization of a novel human periodontal pathobiont, Desulfobulbus oralis.</title>
        <authorList>
            <person name="Cross K.L."/>
            <person name="Chirania P."/>
            <person name="Xiong W."/>
            <person name="Beall C.J."/>
            <person name="Elkins J.G."/>
            <person name="Giannone R.J."/>
            <person name="Griffen A.L."/>
            <person name="Guss A.M."/>
            <person name="Hettich R.L."/>
            <person name="Joshi S.S."/>
            <person name="Mokrzan E.M."/>
            <person name="Martin R.K."/>
            <person name="Zhulin I.B."/>
            <person name="Leys E.J."/>
            <person name="Podar M."/>
        </authorList>
    </citation>
    <scope>NUCLEOTIDE SEQUENCE [LARGE SCALE GENOMIC DNA]</scope>
    <source>
        <strain evidence="5 6">ORNL</strain>
    </source>
</reference>
<feature type="domain" description="DUF5710" evidence="3">
    <location>
        <begin position="551"/>
        <end position="594"/>
    </location>
</feature>
<dbReference type="NCBIfam" id="NF041893">
    <property type="entry name" value="TraI_MobP_relax"/>
    <property type="match status" value="1"/>
</dbReference>
<feature type="compositionally biased region" description="Basic and acidic residues" evidence="1">
    <location>
        <begin position="608"/>
        <end position="627"/>
    </location>
</feature>
<accession>A0A2L1GLC5</accession>